<sequence length="350" mass="38808">MLDTIRASSLKVLYKCIEHQYDAVPRDRLLLIHTCRILHRILPLHTPLCGKFFISRFKHLLIENADFVSLGSPRARNTSGPAATPSAPASEVSVDQSGNDLPRKIAPVLRSQPSTRSLMARSGQGQLRRTSSSFRCSYTLRFPGERVTYNRQVPSGAEGKKSSSGGRQRRTGGFVNQTGSIDISDRMFLGGRVQSNLPTVQEEDNEGSRQSVSSTDSFSQMLSGGQEGSSLEAEATHQLVTLVMDFLSYPGANKGVENSSFVKTESYEVVQMSHYLGVLMGYDIKVGEFTGNPRRLRLFPVFHAYMAGIVQVLDQNQEWGSELLTSLCSCYCSARLLSPRNELMSLNFHW</sequence>
<dbReference type="InterPro" id="IPR024855">
    <property type="entry name" value="UNC79"/>
</dbReference>
<dbReference type="PANTHER" id="PTHR21696">
    <property type="entry name" value="PROTEIN UNC-79 HOMOLOG"/>
    <property type="match status" value="1"/>
</dbReference>
<evidence type="ECO:0000313" key="2">
    <source>
        <dbReference type="EMBL" id="KAJ7365310.1"/>
    </source>
</evidence>
<feature type="region of interest" description="Disordered" evidence="1">
    <location>
        <begin position="197"/>
        <end position="230"/>
    </location>
</feature>
<name>A0A9X0CM81_9CNID</name>
<evidence type="ECO:0000313" key="3">
    <source>
        <dbReference type="Proteomes" id="UP001163046"/>
    </source>
</evidence>
<evidence type="ECO:0000256" key="1">
    <source>
        <dbReference type="SAM" id="MobiDB-lite"/>
    </source>
</evidence>
<feature type="compositionally biased region" description="Low complexity" evidence="1">
    <location>
        <begin position="78"/>
        <end position="90"/>
    </location>
</feature>
<accession>A0A9X0CM81</accession>
<feature type="region of interest" description="Disordered" evidence="1">
    <location>
        <begin position="147"/>
        <end position="177"/>
    </location>
</feature>
<comment type="caution">
    <text evidence="2">The sequence shown here is derived from an EMBL/GenBank/DDBJ whole genome shotgun (WGS) entry which is preliminary data.</text>
</comment>
<proteinExistence type="predicted"/>
<dbReference type="OrthoDB" id="6270916at2759"/>
<feature type="region of interest" description="Disordered" evidence="1">
    <location>
        <begin position="113"/>
        <end position="132"/>
    </location>
</feature>
<gene>
    <name evidence="2" type="primary">unc-79_3</name>
    <name evidence="2" type="ORF">OS493_005414</name>
</gene>
<feature type="compositionally biased region" description="Polar residues" evidence="1">
    <location>
        <begin position="208"/>
        <end position="223"/>
    </location>
</feature>
<organism evidence="2 3">
    <name type="scientific">Desmophyllum pertusum</name>
    <dbReference type="NCBI Taxonomy" id="174260"/>
    <lineage>
        <taxon>Eukaryota</taxon>
        <taxon>Metazoa</taxon>
        <taxon>Cnidaria</taxon>
        <taxon>Anthozoa</taxon>
        <taxon>Hexacorallia</taxon>
        <taxon>Scleractinia</taxon>
        <taxon>Caryophylliina</taxon>
        <taxon>Caryophylliidae</taxon>
        <taxon>Desmophyllum</taxon>
    </lineage>
</organism>
<feature type="region of interest" description="Disordered" evidence="1">
    <location>
        <begin position="74"/>
        <end position="106"/>
    </location>
</feature>
<dbReference type="Proteomes" id="UP001163046">
    <property type="component" value="Unassembled WGS sequence"/>
</dbReference>
<dbReference type="EMBL" id="MU827303">
    <property type="protein sequence ID" value="KAJ7365310.1"/>
    <property type="molecule type" value="Genomic_DNA"/>
</dbReference>
<protein>
    <submittedName>
        <fullName evidence="2">Response to drug</fullName>
    </submittedName>
</protein>
<reference evidence="2" key="1">
    <citation type="submission" date="2023-01" db="EMBL/GenBank/DDBJ databases">
        <title>Genome assembly of the deep-sea coral Lophelia pertusa.</title>
        <authorList>
            <person name="Herrera S."/>
            <person name="Cordes E."/>
        </authorList>
    </citation>
    <scope>NUCLEOTIDE SEQUENCE</scope>
    <source>
        <strain evidence="2">USNM1676648</strain>
        <tissue evidence="2">Polyp</tissue>
    </source>
</reference>
<keyword evidence="3" id="KW-1185">Reference proteome</keyword>
<dbReference type="AlphaFoldDB" id="A0A9X0CM81"/>
<dbReference type="PANTHER" id="PTHR21696:SF2">
    <property type="entry name" value="PROTEIN UNC-79 HOMOLOG"/>
    <property type="match status" value="1"/>
</dbReference>